<comment type="caution">
    <text evidence="2">The sequence shown here is derived from an EMBL/GenBank/DDBJ whole genome shotgun (WGS) entry which is preliminary data.</text>
</comment>
<sequence>MDSRLEAVGPRAHRGVRAGSGAGRWRPDSAVGRALRVTVLRVLFTVSLEEFMNSTSLPQTSTSAAPQETDALAEDVVVAVDVEDEE</sequence>
<proteinExistence type="predicted"/>
<feature type="region of interest" description="Disordered" evidence="1">
    <location>
        <begin position="1"/>
        <end position="26"/>
    </location>
</feature>
<dbReference type="EMBL" id="BAAAHG010000007">
    <property type="protein sequence ID" value="GAA0907751.1"/>
    <property type="molecule type" value="Genomic_DNA"/>
</dbReference>
<dbReference type="Proteomes" id="UP001501005">
    <property type="component" value="Unassembled WGS sequence"/>
</dbReference>
<keyword evidence="3" id="KW-1185">Reference proteome</keyword>
<evidence type="ECO:0000313" key="2">
    <source>
        <dbReference type="EMBL" id="GAA0907751.1"/>
    </source>
</evidence>
<reference evidence="2 3" key="1">
    <citation type="journal article" date="2019" name="Int. J. Syst. Evol. Microbiol.">
        <title>The Global Catalogue of Microorganisms (GCM) 10K type strain sequencing project: providing services to taxonomists for standard genome sequencing and annotation.</title>
        <authorList>
            <consortium name="The Broad Institute Genomics Platform"/>
            <consortium name="The Broad Institute Genome Sequencing Center for Infectious Disease"/>
            <person name="Wu L."/>
            <person name="Ma J."/>
        </authorList>
    </citation>
    <scope>NUCLEOTIDE SEQUENCE [LARGE SCALE GENOMIC DNA]</scope>
    <source>
        <strain evidence="2 3">JCM 10673</strain>
    </source>
</reference>
<name>A0ABN1NI74_9ACTN</name>
<organism evidence="2 3">
    <name type="scientific">Streptomyces thermoalcalitolerans</name>
    <dbReference type="NCBI Taxonomy" id="65605"/>
    <lineage>
        <taxon>Bacteria</taxon>
        <taxon>Bacillati</taxon>
        <taxon>Actinomycetota</taxon>
        <taxon>Actinomycetes</taxon>
        <taxon>Kitasatosporales</taxon>
        <taxon>Streptomycetaceae</taxon>
        <taxon>Streptomyces</taxon>
    </lineage>
</organism>
<protein>
    <submittedName>
        <fullName evidence="2">Uncharacterized protein</fullName>
    </submittedName>
</protein>
<gene>
    <name evidence="2" type="ORF">GCM10009549_14000</name>
</gene>
<evidence type="ECO:0000256" key="1">
    <source>
        <dbReference type="SAM" id="MobiDB-lite"/>
    </source>
</evidence>
<evidence type="ECO:0000313" key="3">
    <source>
        <dbReference type="Proteomes" id="UP001501005"/>
    </source>
</evidence>
<accession>A0ABN1NI74</accession>